<dbReference type="EMBL" id="JBHZQA010000003">
    <property type="protein sequence ID" value="MFE3847792.1"/>
    <property type="molecule type" value="Genomic_DNA"/>
</dbReference>
<dbReference type="InterPro" id="IPR009078">
    <property type="entry name" value="Ferritin-like_SF"/>
</dbReference>
<evidence type="ECO:0000313" key="2">
    <source>
        <dbReference type="EMBL" id="MFE3847792.1"/>
    </source>
</evidence>
<proteinExistence type="predicted"/>
<dbReference type="PANTHER" id="PTHR30565:SF9">
    <property type="entry name" value="PROTEIN YCIF"/>
    <property type="match status" value="1"/>
</dbReference>
<evidence type="ECO:0000256" key="1">
    <source>
        <dbReference type="SAM" id="MobiDB-lite"/>
    </source>
</evidence>
<dbReference type="PANTHER" id="PTHR30565">
    <property type="entry name" value="PROTEIN YCIF"/>
    <property type="match status" value="1"/>
</dbReference>
<dbReference type="SUPFAM" id="SSF47240">
    <property type="entry name" value="Ferritin-like"/>
    <property type="match status" value="1"/>
</dbReference>
<dbReference type="InterPro" id="IPR010287">
    <property type="entry name" value="DUF892_YciF-like"/>
</dbReference>
<dbReference type="Proteomes" id="UP001600039">
    <property type="component" value="Unassembled WGS sequence"/>
</dbReference>
<evidence type="ECO:0000313" key="3">
    <source>
        <dbReference type="Proteomes" id="UP001600039"/>
    </source>
</evidence>
<dbReference type="Gene3D" id="1.20.1260.10">
    <property type="match status" value="1"/>
</dbReference>
<name>A0ABW6HMP6_9FLAO</name>
<dbReference type="Pfam" id="PF05974">
    <property type="entry name" value="DUF892"/>
    <property type="match status" value="1"/>
</dbReference>
<keyword evidence="3" id="KW-1185">Reference proteome</keyword>
<dbReference type="RefSeq" id="WP_379857607.1">
    <property type="nucleotide sequence ID" value="NZ_JBHZQA010000003.1"/>
</dbReference>
<organism evidence="2 3">
    <name type="scientific">Flavobacterium fructosi</name>
    <dbReference type="NCBI Taxonomy" id="3230416"/>
    <lineage>
        <taxon>Bacteria</taxon>
        <taxon>Pseudomonadati</taxon>
        <taxon>Bacteroidota</taxon>
        <taxon>Flavobacteriia</taxon>
        <taxon>Flavobacteriales</taxon>
        <taxon>Flavobacteriaceae</taxon>
        <taxon>Flavobacterium</taxon>
    </lineage>
</organism>
<sequence length="116" mass="13427">MKSTDTKTDKKRMTKEGKGKSMFAKQEIKEGCRNIFVDELKEIYFAEKALIISIPIMIKKATTKELVDALTIHYDFTKEHIKRLEAIFCSIGESEIITKYEAMYGAIKPLKEEEKE</sequence>
<dbReference type="InterPro" id="IPR047114">
    <property type="entry name" value="YciF"/>
</dbReference>
<reference evidence="2 3" key="1">
    <citation type="submission" date="2024-06" db="EMBL/GenBank/DDBJ databases">
        <title>Flavobacterium spp. isolated from glacier.</title>
        <authorList>
            <person name="Han D."/>
        </authorList>
    </citation>
    <scope>NUCLEOTIDE SEQUENCE [LARGE SCALE GENOMIC DNA]</scope>
    <source>
        <strain evidence="2 3">LB3P45</strain>
    </source>
</reference>
<protein>
    <submittedName>
        <fullName evidence="2">DUF892 family protein</fullName>
    </submittedName>
</protein>
<feature type="region of interest" description="Disordered" evidence="1">
    <location>
        <begin position="1"/>
        <end position="22"/>
    </location>
</feature>
<dbReference type="InterPro" id="IPR012347">
    <property type="entry name" value="Ferritin-like"/>
</dbReference>
<gene>
    <name evidence="2" type="ORF">ACFX5D_07420</name>
</gene>
<comment type="caution">
    <text evidence="2">The sequence shown here is derived from an EMBL/GenBank/DDBJ whole genome shotgun (WGS) entry which is preliminary data.</text>
</comment>
<accession>A0ABW6HMP6</accession>